<protein>
    <submittedName>
        <fullName evidence="4">CRTAC1 family protein</fullName>
    </submittedName>
</protein>
<feature type="signal peptide" evidence="2">
    <location>
        <begin position="1"/>
        <end position="27"/>
    </location>
</feature>
<dbReference type="InterPro" id="IPR027039">
    <property type="entry name" value="Crtac1"/>
</dbReference>
<accession>A0AA49JIQ2</accession>
<reference evidence="4" key="2">
    <citation type="journal article" date="2024" name="Antonie Van Leeuwenhoek">
        <title>Roseihalotalea indica gen. nov., sp. nov., a halophilic Bacteroidetes from mesopelagic Southwest Indian Ocean with higher carbohydrate metabolic potential.</title>
        <authorList>
            <person name="Chen B."/>
            <person name="Zhang M."/>
            <person name="Lin D."/>
            <person name="Ye J."/>
            <person name="Tang K."/>
        </authorList>
    </citation>
    <scope>NUCLEOTIDE SEQUENCE</scope>
    <source>
        <strain evidence="4">TK19036</strain>
    </source>
</reference>
<dbReference type="Pfam" id="PF13517">
    <property type="entry name" value="FG-GAP_3"/>
    <property type="match status" value="3"/>
</dbReference>
<dbReference type="SUPFAM" id="SSF48452">
    <property type="entry name" value="TPR-like"/>
    <property type="match status" value="1"/>
</dbReference>
<dbReference type="InterPro" id="IPR013517">
    <property type="entry name" value="FG-GAP"/>
</dbReference>
<dbReference type="Gene3D" id="2.130.10.130">
    <property type="entry name" value="Integrin alpha, N-terminal"/>
    <property type="match status" value="3"/>
</dbReference>
<sequence>MKGMVQKVFCQWFPGLLSFLLSGMLFSCNEGNNTGDSEYMVALLDKVANEQTDYRNPYMHDLRIAHYDSMAQAAMEPNQRLDYLLKKSKELLNAGRSVEAAASYQSVQQELLTYQSRFPEQINPILEEVASLIAICYLRQGEQENCLINHTSASCIIPIQPEGYHQQEEGSLKAIEAYTQILENNDSALDARWLLNVAYMTLGKYPDQVPEKWLIPQAQFASDYPLKKFKDIAPSLGLATRDLSGGTVVEDFNGDGNLDILISSWGLRDQIRYFQNNGEGTFTERTEEAGLRGLTGGLNMVQADYNNDGHTDVLVLRGAWMEEQGRYPNSLLHNNATGPDGIPTFTDVTEEVGLLSFMPTQTATWNDFNHDGWIDLFIGNETATDKIYKFPSQLYINQKGTFREVAETAGIKITAYIKGVTSGDFDNDGWPDVYISTLAGQNYLFRNLGIESDIIPQFQDVTKETGLLEDIQTFPTWFWDYNNDGWLDIFVSGYDVNSIGKVPKQVAAEYLGLPYDAHMPRLYRNNGPKNGGIPTFTNVTREANLFRVTQAMGCNFGDLDNDGYQDMYLGTGDPDFRSIIPNLMFRNDNGKAFQDVTTAGGFGNLQKGHAIAFADLNNDGDQDIYINMGGANYGDVYQNALFENPYQETSAPNHWISLILEGTQSNALAIGTRIKITLSNAGETRAIHRTVNSGGSFGANPTRQAIGLGTSSVIDTLKITWPTTGQHQTFTNISADQFVKITEGNQELKSMLWKPFEFVQTSNHLHAGHMGGNKD</sequence>
<gene>
    <name evidence="4" type="ORF">K4G66_28210</name>
</gene>
<dbReference type="Gene3D" id="1.25.40.10">
    <property type="entry name" value="Tetratricopeptide repeat domain"/>
    <property type="match status" value="1"/>
</dbReference>
<reference evidence="4" key="1">
    <citation type="journal article" date="2023" name="Comput. Struct. Biotechnol. J.">
        <title>Discovery of a novel marine Bacteroidetes with a rich repertoire of carbohydrate-active enzymes.</title>
        <authorList>
            <person name="Chen B."/>
            <person name="Liu G."/>
            <person name="Chen Q."/>
            <person name="Wang H."/>
            <person name="Liu L."/>
            <person name="Tang K."/>
        </authorList>
    </citation>
    <scope>NUCLEOTIDE SEQUENCE</scope>
    <source>
        <strain evidence="4">TK19036</strain>
    </source>
</reference>
<evidence type="ECO:0000256" key="2">
    <source>
        <dbReference type="SAM" id="SignalP"/>
    </source>
</evidence>
<dbReference type="InterPro" id="IPR011519">
    <property type="entry name" value="UnbV_ASPIC"/>
</dbReference>
<dbReference type="InterPro" id="IPR011990">
    <property type="entry name" value="TPR-like_helical_dom_sf"/>
</dbReference>
<keyword evidence="1 2" id="KW-0732">Signal</keyword>
<dbReference type="EMBL" id="CP120682">
    <property type="protein sequence ID" value="WKN36252.1"/>
    <property type="molecule type" value="Genomic_DNA"/>
</dbReference>
<evidence type="ECO:0000259" key="3">
    <source>
        <dbReference type="Pfam" id="PF07593"/>
    </source>
</evidence>
<proteinExistence type="predicted"/>
<evidence type="ECO:0000313" key="4">
    <source>
        <dbReference type="EMBL" id="WKN36252.1"/>
    </source>
</evidence>
<dbReference type="PANTHER" id="PTHR16026">
    <property type="entry name" value="CARTILAGE ACIDIC PROTEIN 1"/>
    <property type="match status" value="1"/>
</dbReference>
<feature type="chain" id="PRO_5041471412" evidence="2">
    <location>
        <begin position="28"/>
        <end position="775"/>
    </location>
</feature>
<name>A0AA49JIQ2_9BACT</name>
<dbReference type="InterPro" id="IPR028994">
    <property type="entry name" value="Integrin_alpha_N"/>
</dbReference>
<dbReference type="PROSITE" id="PS51257">
    <property type="entry name" value="PROKAR_LIPOPROTEIN"/>
    <property type="match status" value="1"/>
</dbReference>
<dbReference type="Pfam" id="PF07593">
    <property type="entry name" value="UnbV_ASPIC"/>
    <property type="match status" value="1"/>
</dbReference>
<feature type="domain" description="ASPIC/UnbV" evidence="3">
    <location>
        <begin position="669"/>
        <end position="739"/>
    </location>
</feature>
<organism evidence="4">
    <name type="scientific">Roseihalotalea indica</name>
    <dbReference type="NCBI Taxonomy" id="2867963"/>
    <lineage>
        <taxon>Bacteria</taxon>
        <taxon>Pseudomonadati</taxon>
        <taxon>Bacteroidota</taxon>
        <taxon>Cytophagia</taxon>
        <taxon>Cytophagales</taxon>
        <taxon>Catalimonadaceae</taxon>
        <taxon>Roseihalotalea</taxon>
    </lineage>
</organism>
<evidence type="ECO:0000256" key="1">
    <source>
        <dbReference type="ARBA" id="ARBA00022729"/>
    </source>
</evidence>
<dbReference type="AlphaFoldDB" id="A0AA49JIQ2"/>
<dbReference type="PANTHER" id="PTHR16026:SF0">
    <property type="entry name" value="CARTILAGE ACIDIC PROTEIN 1"/>
    <property type="match status" value="1"/>
</dbReference>
<dbReference type="SUPFAM" id="SSF69318">
    <property type="entry name" value="Integrin alpha N-terminal domain"/>
    <property type="match status" value="1"/>
</dbReference>